<dbReference type="AlphaFoldDB" id="A0A0R3K112"/>
<gene>
    <name evidence="10" type="ORF">CP49_14185</name>
</gene>
<dbReference type="GO" id="GO:0005886">
    <property type="term" value="C:plasma membrane"/>
    <property type="evidence" value="ECO:0007669"/>
    <property type="project" value="UniProtKB-SubCell"/>
</dbReference>
<comment type="caution">
    <text evidence="10">The sequence shown here is derived from an EMBL/GenBank/DDBJ whole genome shotgun (WGS) entry which is preliminary data.</text>
</comment>
<evidence type="ECO:0000259" key="9">
    <source>
        <dbReference type="Pfam" id="PF12704"/>
    </source>
</evidence>
<evidence type="ECO:0000313" key="11">
    <source>
        <dbReference type="Proteomes" id="UP000051913"/>
    </source>
</evidence>
<evidence type="ECO:0000256" key="6">
    <source>
        <dbReference type="ARBA" id="ARBA00038076"/>
    </source>
</evidence>
<evidence type="ECO:0000256" key="1">
    <source>
        <dbReference type="ARBA" id="ARBA00004651"/>
    </source>
</evidence>
<dbReference type="EMBL" id="LLXX01000239">
    <property type="protein sequence ID" value="KRQ89403.1"/>
    <property type="molecule type" value="Genomic_DNA"/>
</dbReference>
<feature type="domain" description="ABC3 transporter permease C-terminal" evidence="8">
    <location>
        <begin position="260"/>
        <end position="372"/>
    </location>
</feature>
<dbReference type="InterPro" id="IPR003838">
    <property type="entry name" value="ABC3_permease_C"/>
</dbReference>
<dbReference type="Pfam" id="PF12704">
    <property type="entry name" value="MacB_PCD"/>
    <property type="match status" value="1"/>
</dbReference>
<feature type="transmembrane region" description="Helical" evidence="7">
    <location>
        <begin position="313"/>
        <end position="336"/>
    </location>
</feature>
<feature type="domain" description="MacB-like periplasmic core" evidence="9">
    <location>
        <begin position="2"/>
        <end position="213"/>
    </location>
</feature>
<protein>
    <submittedName>
        <fullName evidence="10">ABC transporter</fullName>
    </submittedName>
</protein>
<evidence type="ECO:0000256" key="3">
    <source>
        <dbReference type="ARBA" id="ARBA00022692"/>
    </source>
</evidence>
<keyword evidence="3 7" id="KW-0812">Transmembrane</keyword>
<dbReference type="InterPro" id="IPR050250">
    <property type="entry name" value="Macrolide_Exporter_MacB"/>
</dbReference>
<evidence type="ECO:0000313" key="10">
    <source>
        <dbReference type="EMBL" id="KRQ89403.1"/>
    </source>
</evidence>
<dbReference type="GO" id="GO:0022857">
    <property type="term" value="F:transmembrane transporter activity"/>
    <property type="evidence" value="ECO:0007669"/>
    <property type="project" value="TreeGrafter"/>
</dbReference>
<dbReference type="PANTHER" id="PTHR30572">
    <property type="entry name" value="MEMBRANE COMPONENT OF TRANSPORTER-RELATED"/>
    <property type="match status" value="1"/>
</dbReference>
<name>A0A0R3K112_9BRAD</name>
<comment type="similarity">
    <text evidence="6">Belongs to the ABC-4 integral membrane protein family.</text>
</comment>
<feature type="transmembrane region" description="Helical" evidence="7">
    <location>
        <begin position="255"/>
        <end position="281"/>
    </location>
</feature>
<dbReference type="PANTHER" id="PTHR30572:SF4">
    <property type="entry name" value="ABC TRANSPORTER PERMEASE YTRF"/>
    <property type="match status" value="1"/>
</dbReference>
<evidence type="ECO:0000259" key="8">
    <source>
        <dbReference type="Pfam" id="PF02687"/>
    </source>
</evidence>
<dbReference type="STRING" id="1518501.CQ10_37875"/>
<feature type="transmembrane region" description="Helical" evidence="7">
    <location>
        <begin position="342"/>
        <end position="362"/>
    </location>
</feature>
<dbReference type="Pfam" id="PF02687">
    <property type="entry name" value="FtsX"/>
    <property type="match status" value="1"/>
</dbReference>
<sequence>MALTVLGIVIGMSALVATIGLTRTAGNRIISQFDQLAATELFITARPGMATGTIDPRAIPWDAPERLVRLNGVVAAGLLSDVNVRDMLVSASPVVDPSNQTAFKLAVRAASPDLFRAVRADLASGRFIDGGHSARAERVAILGPDAARRLGITGVERLPAIYVGDELYLVIGILRDVVRKPELLGSVIIPEGTARRHFSLFGPGMVIVETKIGAASLIALQARAALRPDDPRTLRVQLPQEPRRVRDDVQTDLNMMFLLLGGLSLVVGALGIANITLVGVMERTAEIGLRRAIGATRRHIASQFLIESASMGVVGGLLGSSVGVLIVVGVSAYQVWTPVLDPLAPLLAPAVGGVIGLLSGVYPASRAAALEPAEAFRH</sequence>
<evidence type="ECO:0000256" key="2">
    <source>
        <dbReference type="ARBA" id="ARBA00022475"/>
    </source>
</evidence>
<proteinExistence type="inferred from homology"/>
<organism evidence="10 11">
    <name type="scientific">Bradyrhizobium valentinum</name>
    <dbReference type="NCBI Taxonomy" id="1518501"/>
    <lineage>
        <taxon>Bacteria</taxon>
        <taxon>Pseudomonadati</taxon>
        <taxon>Pseudomonadota</taxon>
        <taxon>Alphaproteobacteria</taxon>
        <taxon>Hyphomicrobiales</taxon>
        <taxon>Nitrobacteraceae</taxon>
        <taxon>Bradyrhizobium</taxon>
    </lineage>
</organism>
<comment type="subcellular location">
    <subcellularLocation>
        <location evidence="1">Cell membrane</location>
        <topology evidence="1">Multi-pass membrane protein</topology>
    </subcellularLocation>
</comment>
<dbReference type="Proteomes" id="UP000051913">
    <property type="component" value="Unassembled WGS sequence"/>
</dbReference>
<evidence type="ECO:0000256" key="7">
    <source>
        <dbReference type="SAM" id="Phobius"/>
    </source>
</evidence>
<keyword evidence="2" id="KW-1003">Cell membrane</keyword>
<dbReference type="InterPro" id="IPR025857">
    <property type="entry name" value="MacB_PCD"/>
</dbReference>
<accession>A0A0R3K112</accession>
<keyword evidence="4 7" id="KW-1133">Transmembrane helix</keyword>
<keyword evidence="11" id="KW-1185">Reference proteome</keyword>
<evidence type="ECO:0000256" key="4">
    <source>
        <dbReference type="ARBA" id="ARBA00022989"/>
    </source>
</evidence>
<keyword evidence="5 7" id="KW-0472">Membrane</keyword>
<reference evidence="10 11" key="1">
    <citation type="submission" date="2014-03" db="EMBL/GenBank/DDBJ databases">
        <title>Bradyrhizobium valentinum sp. nov., isolated from effective nodules of Lupinus mariae-josephae, a lupine endemic of basic-lime soils in Eastern Spain.</title>
        <authorList>
            <person name="Duran D."/>
            <person name="Rey L."/>
            <person name="Navarro A."/>
            <person name="Busquets A."/>
            <person name="Imperial J."/>
            <person name="Ruiz-Argueso T."/>
        </authorList>
    </citation>
    <scope>NUCLEOTIDE SEQUENCE [LARGE SCALE GENOMIC DNA]</scope>
    <source>
        <strain evidence="10 11">LmjM3</strain>
    </source>
</reference>
<evidence type="ECO:0000256" key="5">
    <source>
        <dbReference type="ARBA" id="ARBA00023136"/>
    </source>
</evidence>